<dbReference type="GO" id="GO:0008270">
    <property type="term" value="F:zinc ion binding"/>
    <property type="evidence" value="ECO:0007669"/>
    <property type="project" value="UniProtKB-KW"/>
</dbReference>
<feature type="domain" description="THAP-type" evidence="7">
    <location>
        <begin position="1"/>
        <end position="101"/>
    </location>
</feature>
<dbReference type="InterPro" id="IPR000626">
    <property type="entry name" value="Ubiquitin-like_dom"/>
</dbReference>
<sequence>MARICAVKGCSNSTVHLARWRKKKCAIHKRYFGSCYCHPPFVLHPFPTVTRNPSLRKQWIHAVNRKTRSGSTWSPSADDRICSFHFKDREPTPQNPVPTENLGCSVLPPSRKIPLKIPIIKWLGQKPPVVKEIPVPKLLPGLSASPSYHPEDDHSYFFRCQCTEGCHCLGCLHFFRIQQEKYTMASNQNTAPSSSRVKEKLTTEYNMFEKLTHEEVMTYLKGQISDIVDQDPLLNDLPNDVTPEEVNLKIALEYGQAMSVFVKKATGETLPIVVMQNATVRELKNAIKRHVTLQLQRDGNPKKISWRFVWRGYWLSYAGEKLTDDRKRLKEYGIQNRAEVSFVKRLRPKGGGY</sequence>
<dbReference type="PROSITE" id="PS50950">
    <property type="entry name" value="ZF_THAP"/>
    <property type="match status" value="1"/>
</dbReference>
<dbReference type="PANTHER" id="PTHR14942">
    <property type="entry name" value="U11/U12 SMALL NUCLEAR RIBONUCLEOPROTEIN 25 KDA PROTEIN"/>
    <property type="match status" value="1"/>
</dbReference>
<keyword evidence="3" id="KW-0862">Zinc</keyword>
<evidence type="ECO:0000256" key="1">
    <source>
        <dbReference type="ARBA" id="ARBA00022723"/>
    </source>
</evidence>
<dbReference type="Proteomes" id="UP001152320">
    <property type="component" value="Chromosome 22"/>
</dbReference>
<dbReference type="InterPro" id="IPR029071">
    <property type="entry name" value="Ubiquitin-like_domsf"/>
</dbReference>
<keyword evidence="2 5" id="KW-0863">Zinc-finger</keyword>
<dbReference type="InterPro" id="IPR006612">
    <property type="entry name" value="THAP_Znf"/>
</dbReference>
<dbReference type="EMBL" id="JAIZAY010000022">
    <property type="protein sequence ID" value="KAJ8020205.1"/>
    <property type="molecule type" value="Genomic_DNA"/>
</dbReference>
<evidence type="ECO:0000259" key="6">
    <source>
        <dbReference type="PROSITE" id="PS50053"/>
    </source>
</evidence>
<dbReference type="GO" id="GO:0005689">
    <property type="term" value="C:U12-type spliceosomal complex"/>
    <property type="evidence" value="ECO:0007669"/>
    <property type="project" value="TreeGrafter"/>
</dbReference>
<dbReference type="SUPFAM" id="SSF54236">
    <property type="entry name" value="Ubiquitin-like"/>
    <property type="match status" value="1"/>
</dbReference>
<organism evidence="8 9">
    <name type="scientific">Holothuria leucospilota</name>
    <name type="common">Black long sea cucumber</name>
    <name type="synonym">Mertensiothuria leucospilota</name>
    <dbReference type="NCBI Taxonomy" id="206669"/>
    <lineage>
        <taxon>Eukaryota</taxon>
        <taxon>Metazoa</taxon>
        <taxon>Echinodermata</taxon>
        <taxon>Eleutherozoa</taxon>
        <taxon>Echinozoa</taxon>
        <taxon>Holothuroidea</taxon>
        <taxon>Aspidochirotacea</taxon>
        <taxon>Aspidochirotida</taxon>
        <taxon>Holothuriidae</taxon>
        <taxon>Holothuria</taxon>
    </lineage>
</organism>
<evidence type="ECO:0000313" key="8">
    <source>
        <dbReference type="EMBL" id="KAJ8020205.1"/>
    </source>
</evidence>
<dbReference type="CDD" id="cd17058">
    <property type="entry name" value="Ubl_SNRNP25"/>
    <property type="match status" value="1"/>
</dbReference>
<protein>
    <submittedName>
        <fullName evidence="8">U11/U12 small nuclear ribonucleoprotein 25 kDa protein</fullName>
    </submittedName>
</protein>
<feature type="domain" description="Ubiquitin-like" evidence="6">
    <location>
        <begin position="258"/>
        <end position="349"/>
    </location>
</feature>
<reference evidence="8" key="1">
    <citation type="submission" date="2021-10" db="EMBL/GenBank/DDBJ databases">
        <title>Tropical sea cucumber genome reveals ecological adaptation and Cuvierian tubules defense mechanism.</title>
        <authorList>
            <person name="Chen T."/>
        </authorList>
    </citation>
    <scope>NUCLEOTIDE SEQUENCE</scope>
    <source>
        <strain evidence="8">Nanhai2018</strain>
        <tissue evidence="8">Muscle</tissue>
    </source>
</reference>
<dbReference type="Pfam" id="PF18036">
    <property type="entry name" value="Ubiquitin_4"/>
    <property type="match status" value="1"/>
</dbReference>
<keyword evidence="9" id="KW-1185">Reference proteome</keyword>
<keyword evidence="1" id="KW-0479">Metal-binding</keyword>
<comment type="caution">
    <text evidence="8">The sequence shown here is derived from an EMBL/GenBank/DDBJ whole genome shotgun (WGS) entry which is preliminary data.</text>
</comment>
<dbReference type="InterPro" id="IPR039690">
    <property type="entry name" value="SNRNP25"/>
</dbReference>
<dbReference type="Gene3D" id="3.10.20.90">
    <property type="entry name" value="Phosphatidylinositol 3-kinase Catalytic Subunit, Chain A, domain 1"/>
    <property type="match status" value="1"/>
</dbReference>
<dbReference type="AlphaFoldDB" id="A0A9Q0YF36"/>
<dbReference type="InterPro" id="IPR040610">
    <property type="entry name" value="SNRNP25_ubiquitin"/>
</dbReference>
<dbReference type="GO" id="GO:0003677">
    <property type="term" value="F:DNA binding"/>
    <property type="evidence" value="ECO:0007669"/>
    <property type="project" value="UniProtKB-UniRule"/>
</dbReference>
<dbReference type="OrthoDB" id="72819at2759"/>
<keyword evidence="4 5" id="KW-0238">DNA-binding</keyword>
<name>A0A9Q0YF36_HOLLE</name>
<gene>
    <name evidence="8" type="ORF">HOLleu_39732</name>
</gene>
<evidence type="ECO:0000313" key="9">
    <source>
        <dbReference type="Proteomes" id="UP001152320"/>
    </source>
</evidence>
<dbReference type="SMART" id="SM00980">
    <property type="entry name" value="THAP"/>
    <property type="match status" value="1"/>
</dbReference>
<accession>A0A9Q0YF36</accession>
<dbReference type="SUPFAM" id="SSF57716">
    <property type="entry name" value="Glucocorticoid receptor-like (DNA-binding domain)"/>
    <property type="match status" value="1"/>
</dbReference>
<dbReference type="Pfam" id="PF05485">
    <property type="entry name" value="THAP"/>
    <property type="match status" value="1"/>
</dbReference>
<evidence type="ECO:0000256" key="2">
    <source>
        <dbReference type="ARBA" id="ARBA00022771"/>
    </source>
</evidence>
<evidence type="ECO:0000256" key="5">
    <source>
        <dbReference type="PROSITE-ProRule" id="PRU00309"/>
    </source>
</evidence>
<dbReference type="PROSITE" id="PS50053">
    <property type="entry name" value="UBIQUITIN_2"/>
    <property type="match status" value="1"/>
</dbReference>
<evidence type="ECO:0000259" key="7">
    <source>
        <dbReference type="PROSITE" id="PS50950"/>
    </source>
</evidence>
<dbReference type="PANTHER" id="PTHR14942:SF0">
    <property type="entry name" value="U11_U12 SMALL NUCLEAR RIBONUCLEOPROTEIN 25 KDA PROTEIN"/>
    <property type="match status" value="1"/>
</dbReference>
<evidence type="ECO:0000256" key="3">
    <source>
        <dbReference type="ARBA" id="ARBA00022833"/>
    </source>
</evidence>
<dbReference type="GO" id="GO:0000398">
    <property type="term" value="P:mRNA splicing, via spliceosome"/>
    <property type="evidence" value="ECO:0007669"/>
    <property type="project" value="InterPro"/>
</dbReference>
<keyword evidence="8" id="KW-0687">Ribonucleoprotein</keyword>
<evidence type="ECO:0000256" key="4">
    <source>
        <dbReference type="ARBA" id="ARBA00023125"/>
    </source>
</evidence>
<proteinExistence type="predicted"/>